<dbReference type="CDD" id="cd18315">
    <property type="entry name" value="BTB_POZ_BAB-like"/>
    <property type="match status" value="2"/>
</dbReference>
<feature type="compositionally biased region" description="Polar residues" evidence="2">
    <location>
        <begin position="834"/>
        <end position="861"/>
    </location>
</feature>
<feature type="domain" description="BTB" evidence="3">
    <location>
        <begin position="398"/>
        <end position="475"/>
    </location>
</feature>
<dbReference type="InterPro" id="IPR051095">
    <property type="entry name" value="Dros_DevTransReg"/>
</dbReference>
<evidence type="ECO:0000256" key="1">
    <source>
        <dbReference type="ARBA" id="ARBA00023242"/>
    </source>
</evidence>
<dbReference type="PANTHER" id="PTHR23110:SF109">
    <property type="entry name" value="FI07618P-RELATED"/>
    <property type="match status" value="1"/>
</dbReference>
<keyword evidence="1" id="KW-0539">Nucleus</keyword>
<keyword evidence="5" id="KW-1185">Reference proteome</keyword>
<dbReference type="EMBL" id="JARAKH010000047">
    <property type="protein sequence ID" value="KAK8377198.1"/>
    <property type="molecule type" value="Genomic_DNA"/>
</dbReference>
<feature type="compositionally biased region" description="Polar residues" evidence="2">
    <location>
        <begin position="801"/>
        <end position="826"/>
    </location>
</feature>
<feature type="compositionally biased region" description="Basic and acidic residues" evidence="2">
    <location>
        <begin position="133"/>
        <end position="158"/>
    </location>
</feature>
<organism evidence="4 5">
    <name type="scientific">Scylla paramamosain</name>
    <name type="common">Mud crab</name>
    <dbReference type="NCBI Taxonomy" id="85552"/>
    <lineage>
        <taxon>Eukaryota</taxon>
        <taxon>Metazoa</taxon>
        <taxon>Ecdysozoa</taxon>
        <taxon>Arthropoda</taxon>
        <taxon>Crustacea</taxon>
        <taxon>Multicrustacea</taxon>
        <taxon>Malacostraca</taxon>
        <taxon>Eumalacostraca</taxon>
        <taxon>Eucarida</taxon>
        <taxon>Decapoda</taxon>
        <taxon>Pleocyemata</taxon>
        <taxon>Brachyura</taxon>
        <taxon>Eubrachyura</taxon>
        <taxon>Portunoidea</taxon>
        <taxon>Portunidae</taxon>
        <taxon>Portuninae</taxon>
        <taxon>Scylla</taxon>
    </lineage>
</organism>
<comment type="caution">
    <text evidence="4">The sequence shown here is derived from an EMBL/GenBank/DDBJ whole genome shotgun (WGS) entry which is preliminary data.</text>
</comment>
<feature type="region of interest" description="Disordered" evidence="2">
    <location>
        <begin position="133"/>
        <end position="162"/>
    </location>
</feature>
<dbReference type="PROSITE" id="PS50097">
    <property type="entry name" value="BTB"/>
    <property type="match status" value="2"/>
</dbReference>
<evidence type="ECO:0000256" key="2">
    <source>
        <dbReference type="SAM" id="MobiDB-lite"/>
    </source>
</evidence>
<dbReference type="InterPro" id="IPR000210">
    <property type="entry name" value="BTB/POZ_dom"/>
</dbReference>
<accession>A0AAW0SQ09</accession>
<feature type="compositionally biased region" description="Basic and acidic residues" evidence="2">
    <location>
        <begin position="531"/>
        <end position="545"/>
    </location>
</feature>
<evidence type="ECO:0000259" key="3">
    <source>
        <dbReference type="PROSITE" id="PS50097"/>
    </source>
</evidence>
<evidence type="ECO:0000313" key="4">
    <source>
        <dbReference type="EMBL" id="KAK8377198.1"/>
    </source>
</evidence>
<evidence type="ECO:0000313" key="5">
    <source>
        <dbReference type="Proteomes" id="UP001487740"/>
    </source>
</evidence>
<dbReference type="InterPro" id="IPR011333">
    <property type="entry name" value="SKP1/BTB/POZ_sf"/>
</dbReference>
<dbReference type="GO" id="GO:0005634">
    <property type="term" value="C:nucleus"/>
    <property type="evidence" value="ECO:0007669"/>
    <property type="project" value="TreeGrafter"/>
</dbReference>
<feature type="compositionally biased region" description="Basic and acidic residues" evidence="2">
    <location>
        <begin position="505"/>
        <end position="514"/>
    </location>
</feature>
<feature type="compositionally biased region" description="Polar residues" evidence="2">
    <location>
        <begin position="909"/>
        <end position="920"/>
    </location>
</feature>
<dbReference type="AlphaFoldDB" id="A0AAW0SQ09"/>
<feature type="region of interest" description="Disordered" evidence="2">
    <location>
        <begin position="559"/>
        <end position="591"/>
    </location>
</feature>
<sequence>MASDIITSQRHIHSFSWNHHRQTFFNTIFNLRKEEVFCDVTLVCDGVLFPVHRLVLAMCSEFFNEILTKVPNQQPMLVLVPTVSAEDLEALLTYVYRGEIQVSQTNLPSIMKAAKILKIKGFCHTNVERIPWEQYMRDPGEEEETNNKESREESDSRDSIFSVLPDSPEEITQESSHLPQLKTIVPKYHQVEVFIDNTEESHDMIYDEEIEAEKEEIREVSDTWMKMEAEKGGEEEELDPLSVPLAPHTLAFTSPDQDSTTYIPDTPLPVEVSWSEDSYQEQLFNTSACAATTSGSTSCTSSTGCRYTAEQKLEIVKNYYHYGPTKTARIMTSDGGSEGEAEAQTRHRDAWDCPCHLACQSPGKTVKMEEGVLCLKWRDHRSTFLRMLSSVRKKGVFCDVTLVCEGKFYPVHQLVLSTCSEYFQQMFEVLSSGTSGSAGNTRTAGPLVVVLTGVSPRDLEALLEYMYAGEATILQGDLARFMKAAEGFKVHGLAEPPPPASPSSSRRESGEGTKRTLPQCEDSWERKRKKESGDHHKVLKGKEALPEIVSPAQLASVELAPETQRGMERDTATGTPGDLPGPVAPLSPPSRPQIKYEEIQVKEEPQNLEEVDEAKKEQGRWSHRQHQEQQALVLGEGAETAQLLGFCDPGLNYLAHTSGLGAVTDRGHSSHHHRNIHATAGWEAAGTSDNFPQLPSGHLRAASQRRMGRPTSEIWLHYTTERVAGRTAVYCRYCSQKYGYPNATKMKIHILKCTKCPEEVKHQFEITAKPELSEGQDVTLGAVSTDGGTAPKADPFPQYPAHQSQQATDRCTESTNTAVRSKSGSCRTEPGAENPSNSKAGFQNPGKSSHVKSQSTAQQEVPSGAEKASGTKPHVGQLSSQEKSAAAKTTDAKQRSFSSNTEKVKIPSRLQQQHSRPLSQSEERASLIPEPVCHNPVY</sequence>
<feature type="compositionally biased region" description="Pro residues" evidence="2">
    <location>
        <begin position="582"/>
        <end position="591"/>
    </location>
</feature>
<dbReference type="SMART" id="SM00225">
    <property type="entry name" value="BTB"/>
    <property type="match status" value="2"/>
</dbReference>
<dbReference type="Pfam" id="PF00651">
    <property type="entry name" value="BTB"/>
    <property type="match status" value="2"/>
</dbReference>
<dbReference type="Proteomes" id="UP001487740">
    <property type="component" value="Unassembled WGS sequence"/>
</dbReference>
<dbReference type="PANTHER" id="PTHR23110">
    <property type="entry name" value="BTB DOMAIN TRANSCRIPTION FACTOR"/>
    <property type="match status" value="1"/>
</dbReference>
<reference evidence="4 5" key="1">
    <citation type="submission" date="2023-03" db="EMBL/GenBank/DDBJ databases">
        <title>High-quality genome of Scylla paramamosain provides insights in environmental adaptation.</title>
        <authorList>
            <person name="Zhang L."/>
        </authorList>
    </citation>
    <scope>NUCLEOTIDE SEQUENCE [LARGE SCALE GENOMIC DNA]</scope>
    <source>
        <strain evidence="4">LZ_2023a</strain>
        <tissue evidence="4">Muscle</tissue>
    </source>
</reference>
<protein>
    <recommendedName>
        <fullName evidence="3">BTB domain-containing protein</fullName>
    </recommendedName>
</protein>
<feature type="region of interest" description="Disordered" evidence="2">
    <location>
        <begin position="780"/>
        <end position="938"/>
    </location>
</feature>
<proteinExistence type="predicted"/>
<gene>
    <name evidence="4" type="ORF">O3P69_013681</name>
</gene>
<dbReference type="SUPFAM" id="SSF54695">
    <property type="entry name" value="POZ domain"/>
    <property type="match status" value="2"/>
</dbReference>
<feature type="domain" description="BTB" evidence="3">
    <location>
        <begin position="38"/>
        <end position="104"/>
    </location>
</feature>
<name>A0AAW0SQ09_SCYPA</name>
<feature type="region of interest" description="Disordered" evidence="2">
    <location>
        <begin position="491"/>
        <end position="545"/>
    </location>
</feature>
<dbReference type="Gene3D" id="3.30.710.10">
    <property type="entry name" value="Potassium Channel Kv1.1, Chain A"/>
    <property type="match status" value="2"/>
</dbReference>
<dbReference type="GO" id="GO:0006357">
    <property type="term" value="P:regulation of transcription by RNA polymerase II"/>
    <property type="evidence" value="ECO:0007669"/>
    <property type="project" value="TreeGrafter"/>
</dbReference>